<dbReference type="AlphaFoldDB" id="A0A919SUP1"/>
<dbReference type="Gene3D" id="3.30.160.100">
    <property type="entry name" value="Ribosome hibernation promotion factor-like"/>
    <property type="match status" value="1"/>
</dbReference>
<evidence type="ECO:0000313" key="1">
    <source>
        <dbReference type="EMBL" id="GIM77732.1"/>
    </source>
</evidence>
<dbReference type="EMBL" id="BOQL01000068">
    <property type="protein sequence ID" value="GIM77732.1"/>
    <property type="molecule type" value="Genomic_DNA"/>
</dbReference>
<dbReference type="InterPro" id="IPR003489">
    <property type="entry name" value="RHF/RaiA"/>
</dbReference>
<dbReference type="RefSeq" id="WP_212993565.1">
    <property type="nucleotide sequence ID" value="NZ_BAABEA010000041.1"/>
</dbReference>
<protein>
    <recommendedName>
        <fullName evidence="3">Ribosome-associated translation inhibitor RaiA</fullName>
    </recommendedName>
</protein>
<name>A0A919SUP1_9ACTN</name>
<reference evidence="1" key="1">
    <citation type="submission" date="2021-03" db="EMBL/GenBank/DDBJ databases">
        <title>Whole genome shotgun sequence of Actinoplanes auranticolor NBRC 12245.</title>
        <authorList>
            <person name="Komaki H."/>
            <person name="Tamura T."/>
        </authorList>
    </citation>
    <scope>NUCLEOTIDE SEQUENCE</scope>
    <source>
        <strain evidence="1">NBRC 12245</strain>
    </source>
</reference>
<keyword evidence="2" id="KW-1185">Reference proteome</keyword>
<organism evidence="1 2">
    <name type="scientific">Actinoplanes auranticolor</name>
    <dbReference type="NCBI Taxonomy" id="47988"/>
    <lineage>
        <taxon>Bacteria</taxon>
        <taxon>Bacillati</taxon>
        <taxon>Actinomycetota</taxon>
        <taxon>Actinomycetes</taxon>
        <taxon>Micromonosporales</taxon>
        <taxon>Micromonosporaceae</taxon>
        <taxon>Actinoplanes</taxon>
    </lineage>
</organism>
<proteinExistence type="predicted"/>
<evidence type="ECO:0008006" key="3">
    <source>
        <dbReference type="Google" id="ProtNLM"/>
    </source>
</evidence>
<dbReference type="SUPFAM" id="SSF69754">
    <property type="entry name" value="Ribosome binding protein Y (YfiA homologue)"/>
    <property type="match status" value="1"/>
</dbReference>
<dbReference type="InterPro" id="IPR036567">
    <property type="entry name" value="RHF-like"/>
</dbReference>
<dbReference type="Pfam" id="PF02482">
    <property type="entry name" value="Ribosomal_S30AE"/>
    <property type="match status" value="1"/>
</dbReference>
<accession>A0A919SUP1</accession>
<gene>
    <name evidence="1" type="ORF">Aau02nite_77410</name>
</gene>
<comment type="caution">
    <text evidence="1">The sequence shown here is derived from an EMBL/GenBank/DDBJ whole genome shotgun (WGS) entry which is preliminary data.</text>
</comment>
<dbReference type="Proteomes" id="UP000681340">
    <property type="component" value="Unassembled WGS sequence"/>
</dbReference>
<sequence>MTHIGSPLPVHIRTHGAVPPEATDYAVTKLGAALQHAPDPVVDSWVTLDAAAPGDRVDAHVDISGVHVHVHAVGETLQEAADLMQERLRSRLRRIRRRPAHGMSVSF</sequence>
<evidence type="ECO:0000313" key="2">
    <source>
        <dbReference type="Proteomes" id="UP000681340"/>
    </source>
</evidence>